<gene>
    <name evidence="2" type="ORF">GCM10010862_27340</name>
</gene>
<sequence>MVTLNILHKTSYRYDSQVTLGPHRLLLRPRESRDLKLISFELATSPQAAITWAQDVFGNTVATAVFDTPSDTLIVESRARVDLDVAAWPIFDIAASAISYPFSYSHAEGTDLGPLAVPHYPDPAEQLAQWARAFVRSNPTDTLSLLKDLNTGISGWIAYQSRDDEGTQAPIETLNRGWGSCRDMAVLFVEAARSLGFGARIVSGYLWTAEQPAAVSKSADSTHAWAEVFVPGAGWITFDPTNRSTGGLNLIPVAMVRHIDQAAPVSGHFSGRSEAFQSLSVAVELTTA</sequence>
<dbReference type="Gene3D" id="3.10.620.30">
    <property type="match status" value="1"/>
</dbReference>
<dbReference type="RefSeq" id="WP_284340877.1">
    <property type="nucleotide sequence ID" value="NZ_BSNS01000011.1"/>
</dbReference>
<dbReference type="PANTHER" id="PTHR33490:SF1">
    <property type="entry name" value="SLL1233 PROTEIN"/>
    <property type="match status" value="1"/>
</dbReference>
<dbReference type="SMART" id="SM00460">
    <property type="entry name" value="TGc"/>
    <property type="match status" value="1"/>
</dbReference>
<dbReference type="EMBL" id="BSNS01000011">
    <property type="protein sequence ID" value="GLQ55475.1"/>
    <property type="molecule type" value="Genomic_DNA"/>
</dbReference>
<evidence type="ECO:0000313" key="3">
    <source>
        <dbReference type="Proteomes" id="UP001156691"/>
    </source>
</evidence>
<evidence type="ECO:0000259" key="1">
    <source>
        <dbReference type="SMART" id="SM00460"/>
    </source>
</evidence>
<feature type="domain" description="Transglutaminase-like" evidence="1">
    <location>
        <begin position="173"/>
        <end position="242"/>
    </location>
</feature>
<accession>A0ABQ5W5X4</accession>
<dbReference type="Pfam" id="PF08379">
    <property type="entry name" value="Bact_transglu_N"/>
    <property type="match status" value="1"/>
</dbReference>
<dbReference type="SUPFAM" id="SSF54001">
    <property type="entry name" value="Cysteine proteinases"/>
    <property type="match status" value="1"/>
</dbReference>
<reference evidence="3" key="1">
    <citation type="journal article" date="2019" name="Int. J. Syst. Evol. Microbiol.">
        <title>The Global Catalogue of Microorganisms (GCM) 10K type strain sequencing project: providing services to taxonomists for standard genome sequencing and annotation.</title>
        <authorList>
            <consortium name="The Broad Institute Genomics Platform"/>
            <consortium name="The Broad Institute Genome Sequencing Center for Infectious Disease"/>
            <person name="Wu L."/>
            <person name="Ma J."/>
        </authorList>
    </citation>
    <scope>NUCLEOTIDE SEQUENCE [LARGE SCALE GENOMIC DNA]</scope>
    <source>
        <strain evidence="3">NBRC 112416</strain>
    </source>
</reference>
<dbReference type="InterPro" id="IPR013589">
    <property type="entry name" value="Bac_transglu_N"/>
</dbReference>
<organism evidence="2 3">
    <name type="scientific">Devosia nitrariae</name>
    <dbReference type="NCBI Taxonomy" id="2071872"/>
    <lineage>
        <taxon>Bacteria</taxon>
        <taxon>Pseudomonadati</taxon>
        <taxon>Pseudomonadota</taxon>
        <taxon>Alphaproteobacteria</taxon>
        <taxon>Hyphomicrobiales</taxon>
        <taxon>Devosiaceae</taxon>
        <taxon>Devosia</taxon>
    </lineage>
</organism>
<dbReference type="Pfam" id="PF01841">
    <property type="entry name" value="Transglut_core"/>
    <property type="match status" value="1"/>
</dbReference>
<dbReference type="Proteomes" id="UP001156691">
    <property type="component" value="Unassembled WGS sequence"/>
</dbReference>
<dbReference type="PANTHER" id="PTHR33490">
    <property type="entry name" value="BLR5614 PROTEIN-RELATED"/>
    <property type="match status" value="1"/>
</dbReference>
<protein>
    <submittedName>
        <fullName evidence="2">Transglutaminase</fullName>
    </submittedName>
</protein>
<dbReference type="InterPro" id="IPR038765">
    <property type="entry name" value="Papain-like_cys_pep_sf"/>
</dbReference>
<comment type="caution">
    <text evidence="2">The sequence shown here is derived from an EMBL/GenBank/DDBJ whole genome shotgun (WGS) entry which is preliminary data.</text>
</comment>
<dbReference type="InterPro" id="IPR002931">
    <property type="entry name" value="Transglutaminase-like"/>
</dbReference>
<proteinExistence type="predicted"/>
<name>A0ABQ5W5X4_9HYPH</name>
<evidence type="ECO:0000313" key="2">
    <source>
        <dbReference type="EMBL" id="GLQ55475.1"/>
    </source>
</evidence>
<keyword evidence="3" id="KW-1185">Reference proteome</keyword>